<protein>
    <submittedName>
        <fullName evidence="3">Double zinc ribbon</fullName>
    </submittedName>
</protein>
<accession>A0A158H1J5</accession>
<dbReference type="Proteomes" id="UP000055019">
    <property type="component" value="Unassembled WGS sequence"/>
</dbReference>
<dbReference type="InterPro" id="IPR025874">
    <property type="entry name" value="DZR"/>
</dbReference>
<dbReference type="Pfam" id="PF12773">
    <property type="entry name" value="DZR"/>
    <property type="match status" value="1"/>
</dbReference>
<dbReference type="EMBL" id="FCOM02000004">
    <property type="protein sequence ID" value="SAL38234.1"/>
    <property type="molecule type" value="Genomic_DNA"/>
</dbReference>
<evidence type="ECO:0000259" key="2">
    <source>
        <dbReference type="Pfam" id="PF12773"/>
    </source>
</evidence>
<sequence>MGFLRKIFSNDHGRGHGQEYDQWGRNKHHRRYRPEDRDDAGERWGGHAGSIPALPPDSICPLCRKSNPPGTRACRQCGTALDLQKCERCSAILLRGAAFCVRCGQRAD</sequence>
<dbReference type="OrthoDB" id="9131026at2"/>
<reference evidence="3" key="1">
    <citation type="submission" date="2016-01" db="EMBL/GenBank/DDBJ databases">
        <authorList>
            <person name="Peeters C."/>
        </authorList>
    </citation>
    <scope>NUCLEOTIDE SEQUENCE [LARGE SCALE GENOMIC DNA]</scope>
    <source>
        <strain evidence="3">LMG 29317</strain>
    </source>
</reference>
<evidence type="ECO:0000256" key="1">
    <source>
        <dbReference type="SAM" id="MobiDB-lite"/>
    </source>
</evidence>
<comment type="caution">
    <text evidence="3">The sequence shown here is derived from an EMBL/GenBank/DDBJ whole genome shotgun (WGS) entry which is preliminary data.</text>
</comment>
<dbReference type="AlphaFoldDB" id="A0A158H1J5"/>
<evidence type="ECO:0000313" key="4">
    <source>
        <dbReference type="Proteomes" id="UP000055019"/>
    </source>
</evidence>
<name>A0A158H1J5_9BURK</name>
<gene>
    <name evidence="3" type="ORF">AWB74_01521</name>
</gene>
<evidence type="ECO:0000313" key="3">
    <source>
        <dbReference type="EMBL" id="SAL38234.1"/>
    </source>
</evidence>
<dbReference type="RefSeq" id="WP_061146147.1">
    <property type="nucleotide sequence ID" value="NZ_FCOM02000004.1"/>
</dbReference>
<feature type="compositionally biased region" description="Basic and acidic residues" evidence="1">
    <location>
        <begin position="8"/>
        <end position="24"/>
    </location>
</feature>
<organism evidence="3 4">
    <name type="scientific">Caballeronia arvi</name>
    <dbReference type="NCBI Taxonomy" id="1777135"/>
    <lineage>
        <taxon>Bacteria</taxon>
        <taxon>Pseudomonadati</taxon>
        <taxon>Pseudomonadota</taxon>
        <taxon>Betaproteobacteria</taxon>
        <taxon>Burkholderiales</taxon>
        <taxon>Burkholderiaceae</taxon>
        <taxon>Caballeronia</taxon>
    </lineage>
</organism>
<feature type="region of interest" description="Disordered" evidence="1">
    <location>
        <begin position="8"/>
        <end position="50"/>
    </location>
</feature>
<feature type="domain" description="DZANK-type" evidence="2">
    <location>
        <begin position="60"/>
        <end position="104"/>
    </location>
</feature>
<proteinExistence type="predicted"/>
<feature type="compositionally biased region" description="Basic and acidic residues" evidence="1">
    <location>
        <begin position="33"/>
        <end position="45"/>
    </location>
</feature>
<keyword evidence="4" id="KW-1185">Reference proteome</keyword>